<sequence>MMICVEQSILEAQTCSAVEELKSVVAFQNVNLHALLYMGKRCSAESGAFAVII</sequence>
<comment type="caution">
    <text evidence="1">The sequence shown here is derived from an EMBL/GenBank/DDBJ whole genome shotgun (WGS) entry which is preliminary data.</text>
</comment>
<dbReference type="EMBL" id="JADGMS010000006">
    <property type="protein sequence ID" value="KAF9680302.1"/>
    <property type="molecule type" value="Genomic_DNA"/>
</dbReference>
<accession>A0A835MVD3</accession>
<protein>
    <submittedName>
        <fullName evidence="1">Uncharacterized protein</fullName>
    </submittedName>
</protein>
<dbReference type="AlphaFoldDB" id="A0A835MVD3"/>
<organism evidence="1 2">
    <name type="scientific">Salix dunnii</name>
    <dbReference type="NCBI Taxonomy" id="1413687"/>
    <lineage>
        <taxon>Eukaryota</taxon>
        <taxon>Viridiplantae</taxon>
        <taxon>Streptophyta</taxon>
        <taxon>Embryophyta</taxon>
        <taxon>Tracheophyta</taxon>
        <taxon>Spermatophyta</taxon>
        <taxon>Magnoliopsida</taxon>
        <taxon>eudicotyledons</taxon>
        <taxon>Gunneridae</taxon>
        <taxon>Pentapetalae</taxon>
        <taxon>rosids</taxon>
        <taxon>fabids</taxon>
        <taxon>Malpighiales</taxon>
        <taxon>Salicaceae</taxon>
        <taxon>Saliceae</taxon>
        <taxon>Salix</taxon>
    </lineage>
</organism>
<reference evidence="1 2" key="1">
    <citation type="submission" date="2020-10" db="EMBL/GenBank/DDBJ databases">
        <title>Plant Genome Project.</title>
        <authorList>
            <person name="Zhang R.-G."/>
        </authorList>
    </citation>
    <scope>NUCLEOTIDE SEQUENCE [LARGE SCALE GENOMIC DNA]</scope>
    <source>
        <strain evidence="1">FAFU-HL-1</strain>
        <tissue evidence="1">Leaf</tissue>
    </source>
</reference>
<gene>
    <name evidence="1" type="ORF">SADUNF_Sadunf06G0107100</name>
</gene>
<proteinExistence type="predicted"/>
<evidence type="ECO:0000313" key="2">
    <source>
        <dbReference type="Proteomes" id="UP000657918"/>
    </source>
</evidence>
<name>A0A835MVD3_9ROSI</name>
<keyword evidence="2" id="KW-1185">Reference proteome</keyword>
<evidence type="ECO:0000313" key="1">
    <source>
        <dbReference type="EMBL" id="KAF9680302.1"/>
    </source>
</evidence>
<dbReference type="Proteomes" id="UP000657918">
    <property type="component" value="Unassembled WGS sequence"/>
</dbReference>